<organism evidence="1 2">
    <name type="scientific">Acidocella aminolytica 101 = DSM 11237</name>
    <dbReference type="NCBI Taxonomy" id="1120923"/>
    <lineage>
        <taxon>Bacteria</taxon>
        <taxon>Pseudomonadati</taxon>
        <taxon>Pseudomonadota</taxon>
        <taxon>Alphaproteobacteria</taxon>
        <taxon>Acetobacterales</taxon>
        <taxon>Acidocellaceae</taxon>
        <taxon>Acidocella</taxon>
    </lineage>
</organism>
<accession>A0A0D6PCE2</accession>
<protein>
    <submittedName>
        <fullName evidence="1">Uncharacterized protein</fullName>
    </submittedName>
</protein>
<dbReference type="Proteomes" id="UP000032668">
    <property type="component" value="Unassembled WGS sequence"/>
</dbReference>
<proteinExistence type="predicted"/>
<name>A0A0D6PCE2_9PROT</name>
<evidence type="ECO:0000313" key="2">
    <source>
        <dbReference type="Proteomes" id="UP000032668"/>
    </source>
</evidence>
<dbReference type="RefSeq" id="WP_139284943.1">
    <property type="nucleotide sequence ID" value="NZ_BANC01000015.1"/>
</dbReference>
<evidence type="ECO:0000313" key="1">
    <source>
        <dbReference type="EMBL" id="GAN79026.1"/>
    </source>
</evidence>
<keyword evidence="2" id="KW-1185">Reference proteome</keyword>
<reference evidence="1 2" key="1">
    <citation type="submission" date="2012-11" db="EMBL/GenBank/DDBJ databases">
        <title>Whole genome sequence of Acidocella aminolytica 101 = DSM 11237.</title>
        <authorList>
            <person name="Azuma Y."/>
            <person name="Higashiura N."/>
            <person name="Hirakawa H."/>
            <person name="Matsushita K."/>
        </authorList>
    </citation>
    <scope>NUCLEOTIDE SEQUENCE [LARGE SCALE GENOMIC DNA]</scope>
    <source>
        <strain evidence="2">101 / DSM 11237</strain>
    </source>
</reference>
<comment type="caution">
    <text evidence="1">The sequence shown here is derived from an EMBL/GenBank/DDBJ whole genome shotgun (WGS) entry which is preliminary data.</text>
</comment>
<dbReference type="EMBL" id="BANC01000015">
    <property type="protein sequence ID" value="GAN79026.1"/>
    <property type="molecule type" value="Genomic_DNA"/>
</dbReference>
<dbReference type="AlphaFoldDB" id="A0A0D6PCE2"/>
<sequence>MNSKITPKKIRRAVAHLLSRAEWLRRRREPDPACRAALLAAAAECERLAADLSELAPGGAK</sequence>
<gene>
    <name evidence="1" type="ORF">Aam_015_036</name>
</gene>